<dbReference type="Pfam" id="PF04542">
    <property type="entry name" value="Sigma70_r2"/>
    <property type="match status" value="1"/>
</dbReference>
<dbReference type="PANTHER" id="PTHR47756:SF2">
    <property type="entry name" value="BLL6612 PROTEIN"/>
    <property type="match status" value="1"/>
</dbReference>
<dbReference type="SUPFAM" id="SSF88659">
    <property type="entry name" value="Sigma3 and sigma4 domains of RNA polymerase sigma factors"/>
    <property type="match status" value="1"/>
</dbReference>
<proteinExistence type="inferred from homology"/>
<name>A0A4Y9FTX9_9MICO</name>
<reference evidence="8 9" key="1">
    <citation type="submission" date="2019-03" db="EMBL/GenBank/DDBJ databases">
        <title>Diversity of the mouse oral microbiome.</title>
        <authorList>
            <person name="Joseph S."/>
            <person name="Aduse-Opoku J."/>
            <person name="Curtis M."/>
            <person name="Wade W."/>
            <person name="Hashim A."/>
        </authorList>
    </citation>
    <scope>NUCLEOTIDE SEQUENCE [LARGE SCALE GENOMIC DNA]</scope>
    <source>
        <strain evidence="8 9">P1012</strain>
    </source>
</reference>
<keyword evidence="2" id="KW-0805">Transcription regulation</keyword>
<evidence type="ECO:0000259" key="5">
    <source>
        <dbReference type="Pfam" id="PF04542"/>
    </source>
</evidence>
<feature type="domain" description="RNA polymerase sigma-70 region 2" evidence="5">
    <location>
        <begin position="15"/>
        <end position="79"/>
    </location>
</feature>
<evidence type="ECO:0000256" key="2">
    <source>
        <dbReference type="ARBA" id="ARBA00023015"/>
    </source>
</evidence>
<protein>
    <submittedName>
        <fullName evidence="8">Sigma-70 family RNA polymerase sigma factor</fullName>
    </submittedName>
</protein>
<dbReference type="InterPro" id="IPR014284">
    <property type="entry name" value="RNA_pol_sigma-70_dom"/>
</dbReference>
<dbReference type="RefSeq" id="WP_135114521.1">
    <property type="nucleotide sequence ID" value="NZ_JADGLL010000019.1"/>
</dbReference>
<evidence type="ECO:0000259" key="7">
    <source>
        <dbReference type="Pfam" id="PF20239"/>
    </source>
</evidence>
<dbReference type="OrthoDB" id="9780299at2"/>
<feature type="domain" description="RNA polymerase sigma factor 70 region 4 type 2" evidence="6">
    <location>
        <begin position="110"/>
        <end position="160"/>
    </location>
</feature>
<evidence type="ECO:0000256" key="1">
    <source>
        <dbReference type="ARBA" id="ARBA00010641"/>
    </source>
</evidence>
<dbReference type="Proteomes" id="UP000298358">
    <property type="component" value="Unassembled WGS sequence"/>
</dbReference>
<comment type="similarity">
    <text evidence="1">Belongs to the sigma-70 factor family. ECF subfamily.</text>
</comment>
<dbReference type="PANTHER" id="PTHR47756">
    <property type="entry name" value="BLL6612 PROTEIN-RELATED"/>
    <property type="match status" value="1"/>
</dbReference>
<keyword evidence="4" id="KW-0804">Transcription</keyword>
<dbReference type="InterPro" id="IPR013249">
    <property type="entry name" value="RNA_pol_sigma70_r4_t2"/>
</dbReference>
<dbReference type="GO" id="GO:0006352">
    <property type="term" value="P:DNA-templated transcription initiation"/>
    <property type="evidence" value="ECO:0007669"/>
    <property type="project" value="InterPro"/>
</dbReference>
<dbReference type="AlphaFoldDB" id="A0A4Y9FTX9"/>
<dbReference type="InterPro" id="IPR013325">
    <property type="entry name" value="RNA_pol_sigma_r2"/>
</dbReference>
<dbReference type="InterPro" id="IPR036388">
    <property type="entry name" value="WH-like_DNA-bd_sf"/>
</dbReference>
<dbReference type="EMBL" id="SPQB01000019">
    <property type="protein sequence ID" value="TFU32752.1"/>
    <property type="molecule type" value="Genomic_DNA"/>
</dbReference>
<dbReference type="NCBIfam" id="TIGR02937">
    <property type="entry name" value="sigma70-ECF"/>
    <property type="match status" value="1"/>
</dbReference>
<dbReference type="SUPFAM" id="SSF48452">
    <property type="entry name" value="TPR-like"/>
    <property type="match status" value="1"/>
</dbReference>
<feature type="domain" description="DUF6596" evidence="7">
    <location>
        <begin position="178"/>
        <end position="282"/>
    </location>
</feature>
<dbReference type="InterPro" id="IPR046531">
    <property type="entry name" value="DUF6596"/>
</dbReference>
<sequence length="427" mass="46980">MSDAAAEVARIHREEWARIVAGLARRYGDLDLAEETAAEAFATAVEHWPVDGVPPNPGAWITTTAHRKAIDRLRREARRHDKHHEALMLQDNSPPDPVGAVEDDRLRLVFTCCHPALSTEAHVALTLRIVGGLTVQEIAHAFLVQETTMGQRISRAKAKIKAARIPYRVPEREDLPGRVAGVLAVLYLIFNEGYLASGQQSDPIRRDLTGEAIRLTRLMRELLPEGSDEHGETTGLLALMLLTEARATARVSADGELVRLDEQDRGAWDRALLQEGLALVRDRMNAARGAHSLGRYELLAAINAVHVSAPDARDTDWSQIVALYGLLERIDPNPIVTLNKAIAVAEFDSPEVGLALVERLADRLEGYHAFHTTRAELLRRLGRSGDARAAYDRAIELAGNTAEVSHLIRRRGQLAAQHDTPTKGEAS</sequence>
<dbReference type="GO" id="GO:0016987">
    <property type="term" value="F:sigma factor activity"/>
    <property type="evidence" value="ECO:0007669"/>
    <property type="project" value="UniProtKB-KW"/>
</dbReference>
<evidence type="ECO:0000256" key="3">
    <source>
        <dbReference type="ARBA" id="ARBA00023082"/>
    </source>
</evidence>
<dbReference type="Gene3D" id="1.10.1740.10">
    <property type="match status" value="1"/>
</dbReference>
<organism evidence="8 9">
    <name type="scientific">Microbacterium paludicola</name>
    <dbReference type="NCBI Taxonomy" id="300019"/>
    <lineage>
        <taxon>Bacteria</taxon>
        <taxon>Bacillati</taxon>
        <taxon>Actinomycetota</taxon>
        <taxon>Actinomycetes</taxon>
        <taxon>Micrococcales</taxon>
        <taxon>Microbacteriaceae</taxon>
        <taxon>Microbacterium</taxon>
    </lineage>
</organism>
<dbReference type="InterPro" id="IPR011990">
    <property type="entry name" value="TPR-like_helical_dom_sf"/>
</dbReference>
<gene>
    <name evidence="8" type="ORF">E4U02_09060</name>
</gene>
<keyword evidence="9" id="KW-1185">Reference proteome</keyword>
<evidence type="ECO:0000256" key="4">
    <source>
        <dbReference type="ARBA" id="ARBA00023163"/>
    </source>
</evidence>
<evidence type="ECO:0000259" key="6">
    <source>
        <dbReference type="Pfam" id="PF08281"/>
    </source>
</evidence>
<dbReference type="Gene3D" id="1.25.40.10">
    <property type="entry name" value="Tetratricopeptide repeat domain"/>
    <property type="match status" value="1"/>
</dbReference>
<dbReference type="Gene3D" id="1.10.10.10">
    <property type="entry name" value="Winged helix-like DNA-binding domain superfamily/Winged helix DNA-binding domain"/>
    <property type="match status" value="1"/>
</dbReference>
<comment type="caution">
    <text evidence="8">The sequence shown here is derived from an EMBL/GenBank/DDBJ whole genome shotgun (WGS) entry which is preliminary data.</text>
</comment>
<accession>A0A4Y9FTX9</accession>
<evidence type="ECO:0000313" key="8">
    <source>
        <dbReference type="EMBL" id="TFU32752.1"/>
    </source>
</evidence>
<dbReference type="SUPFAM" id="SSF88946">
    <property type="entry name" value="Sigma2 domain of RNA polymerase sigma factors"/>
    <property type="match status" value="1"/>
</dbReference>
<dbReference type="Pfam" id="PF20239">
    <property type="entry name" value="DUF6596"/>
    <property type="match status" value="1"/>
</dbReference>
<dbReference type="Pfam" id="PF08281">
    <property type="entry name" value="Sigma70_r4_2"/>
    <property type="match status" value="1"/>
</dbReference>
<dbReference type="GO" id="GO:0003677">
    <property type="term" value="F:DNA binding"/>
    <property type="evidence" value="ECO:0007669"/>
    <property type="project" value="InterPro"/>
</dbReference>
<dbReference type="InterPro" id="IPR013324">
    <property type="entry name" value="RNA_pol_sigma_r3/r4-like"/>
</dbReference>
<dbReference type="InterPro" id="IPR007627">
    <property type="entry name" value="RNA_pol_sigma70_r2"/>
</dbReference>
<evidence type="ECO:0000313" key="9">
    <source>
        <dbReference type="Proteomes" id="UP000298358"/>
    </source>
</evidence>
<keyword evidence="3" id="KW-0731">Sigma factor</keyword>